<feature type="domain" description="DUF6891" evidence="1">
    <location>
        <begin position="9"/>
        <end position="197"/>
    </location>
</feature>
<keyword evidence="3" id="KW-1185">Reference proteome</keyword>
<protein>
    <recommendedName>
        <fullName evidence="1">DUF6891 domain-containing protein</fullName>
    </recommendedName>
</protein>
<dbReference type="Pfam" id="PF21831">
    <property type="entry name" value="DUF6891"/>
    <property type="match status" value="1"/>
</dbReference>
<dbReference type="InterPro" id="IPR054186">
    <property type="entry name" value="DUF6891"/>
</dbReference>
<dbReference type="STRING" id="946677.SAMN05444484_10521"/>
<dbReference type="AlphaFoldDB" id="A0A1M7HL75"/>
<reference evidence="3" key="1">
    <citation type="submission" date="2016-11" db="EMBL/GenBank/DDBJ databases">
        <authorList>
            <person name="Varghese N."/>
            <person name="Submissions S."/>
        </authorList>
    </citation>
    <scope>NUCLEOTIDE SEQUENCE [LARGE SCALE GENOMIC DNA]</scope>
    <source>
        <strain evidence="3">DSM 24724</strain>
    </source>
</reference>
<sequence length="219" mass="25638">MDKGNKMTENEEFIYESIFNQVRMGFLSLDEIKENILEEIEDNEFEDEISEQWANDLIDNEYQKVLTESEKWSKPTDTDRLITAFDELCKENIIALHNAGYTTSDGEYEVVQVEQELNDRRKASTGYCFYHEQDLSRAVITEDPSLYIAFQKINNSNVDVTIAVGKKVAEILKKNGFEVKWNEQATTKILIPDFKWQLLYDESNRDLLNYENVVELMTE</sequence>
<gene>
    <name evidence="2" type="ORF">SAMN05444484_10521</name>
</gene>
<evidence type="ECO:0000313" key="2">
    <source>
        <dbReference type="EMBL" id="SHM28877.1"/>
    </source>
</evidence>
<evidence type="ECO:0000259" key="1">
    <source>
        <dbReference type="Pfam" id="PF21831"/>
    </source>
</evidence>
<name>A0A1M7HL75_9FLAO</name>
<dbReference type="RefSeq" id="WP_245179102.1">
    <property type="nucleotide sequence ID" value="NZ_FRBT01000005.1"/>
</dbReference>
<accession>A0A1M7HL75</accession>
<evidence type="ECO:0000313" key="3">
    <source>
        <dbReference type="Proteomes" id="UP000184028"/>
    </source>
</evidence>
<organism evidence="2 3">
    <name type="scientific">Flavobacterium chilense</name>
    <dbReference type="NCBI Taxonomy" id="946677"/>
    <lineage>
        <taxon>Bacteria</taxon>
        <taxon>Pseudomonadati</taxon>
        <taxon>Bacteroidota</taxon>
        <taxon>Flavobacteriia</taxon>
        <taxon>Flavobacteriales</taxon>
        <taxon>Flavobacteriaceae</taxon>
        <taxon>Flavobacterium</taxon>
    </lineage>
</organism>
<dbReference type="Proteomes" id="UP000184028">
    <property type="component" value="Unassembled WGS sequence"/>
</dbReference>
<dbReference type="EMBL" id="FRBT01000005">
    <property type="protein sequence ID" value="SHM28877.1"/>
    <property type="molecule type" value="Genomic_DNA"/>
</dbReference>
<proteinExistence type="predicted"/>